<organism evidence="2 3">
    <name type="scientific">Levilactobacillus suantsaii</name>
    <dbReference type="NCBI Taxonomy" id="2292255"/>
    <lineage>
        <taxon>Bacteria</taxon>
        <taxon>Bacillati</taxon>
        <taxon>Bacillota</taxon>
        <taxon>Bacilli</taxon>
        <taxon>Lactobacillales</taxon>
        <taxon>Lactobacillaceae</taxon>
        <taxon>Levilactobacillus</taxon>
    </lineage>
</organism>
<evidence type="ECO:0000313" key="2">
    <source>
        <dbReference type="EMBL" id="RXI78662.1"/>
    </source>
</evidence>
<dbReference type="GO" id="GO:0016740">
    <property type="term" value="F:transferase activity"/>
    <property type="evidence" value="ECO:0007669"/>
    <property type="project" value="UniProtKB-KW"/>
</dbReference>
<evidence type="ECO:0000259" key="1">
    <source>
        <dbReference type="Pfam" id="PF00117"/>
    </source>
</evidence>
<proteinExistence type="predicted"/>
<feature type="domain" description="Glutamine amidotransferase" evidence="1">
    <location>
        <begin position="41"/>
        <end position="180"/>
    </location>
</feature>
<name>A0A4Q0VJ34_9LACO</name>
<protein>
    <submittedName>
        <fullName evidence="2">Type 1 glutamine amidotransferase</fullName>
    </submittedName>
</protein>
<keyword evidence="2" id="KW-0808">Transferase</keyword>
<dbReference type="InterPro" id="IPR029062">
    <property type="entry name" value="Class_I_gatase-like"/>
</dbReference>
<dbReference type="CDD" id="cd01741">
    <property type="entry name" value="GATase1_1"/>
    <property type="match status" value="1"/>
</dbReference>
<dbReference type="GO" id="GO:0005829">
    <property type="term" value="C:cytosol"/>
    <property type="evidence" value="ECO:0007669"/>
    <property type="project" value="TreeGrafter"/>
</dbReference>
<dbReference type="OrthoDB" id="9807137at2"/>
<accession>A0A4Q0VJ34</accession>
<keyword evidence="2" id="KW-0315">Glutamine amidotransferase</keyword>
<dbReference type="PANTHER" id="PTHR42695:SF5">
    <property type="entry name" value="GLUTAMINE AMIDOTRANSFERASE YLR126C-RELATED"/>
    <property type="match status" value="1"/>
</dbReference>
<dbReference type="EMBL" id="QXIL01000009">
    <property type="protein sequence ID" value="RXI78662.1"/>
    <property type="molecule type" value="Genomic_DNA"/>
</dbReference>
<dbReference type="PROSITE" id="PS51273">
    <property type="entry name" value="GATASE_TYPE_1"/>
    <property type="match status" value="1"/>
</dbReference>
<dbReference type="InterPro" id="IPR017926">
    <property type="entry name" value="GATASE"/>
</dbReference>
<reference evidence="2 3" key="1">
    <citation type="submission" date="2018-08" db="EMBL/GenBank/DDBJ databases">
        <title>Lactobacillus suantsai sp. nov., isolated from traditional fermented suan-tsai in Taiwan.</title>
        <authorList>
            <person name="Huang C.-H."/>
        </authorList>
    </citation>
    <scope>NUCLEOTIDE SEQUENCE [LARGE SCALE GENOMIC DNA]</scope>
    <source>
        <strain evidence="2 3">BCRC 12945</strain>
    </source>
</reference>
<dbReference type="Gene3D" id="3.40.50.880">
    <property type="match status" value="1"/>
</dbReference>
<gene>
    <name evidence="2" type="ORF">DXH47_06250</name>
</gene>
<evidence type="ECO:0000313" key="3">
    <source>
        <dbReference type="Proteomes" id="UP000290602"/>
    </source>
</evidence>
<dbReference type="RefSeq" id="WP_129032499.1">
    <property type="nucleotide sequence ID" value="NZ_CP059603.1"/>
</dbReference>
<dbReference type="SUPFAM" id="SSF52317">
    <property type="entry name" value="Class I glutamine amidotransferase-like"/>
    <property type="match status" value="1"/>
</dbReference>
<comment type="caution">
    <text evidence="2">The sequence shown here is derived from an EMBL/GenBank/DDBJ whole genome shotgun (WGS) entry which is preliminary data.</text>
</comment>
<dbReference type="Proteomes" id="UP000290602">
    <property type="component" value="Unassembled WGS sequence"/>
</dbReference>
<dbReference type="Pfam" id="PF00117">
    <property type="entry name" value="GATase"/>
    <property type="match status" value="1"/>
</dbReference>
<sequence>MRLNILQHTAEEGPGTILPWAQAHHYDVFVYHPDQFGQLPTADETDFLVLLGGPMSPNDDLPWIHAERALIKTLLVRNVPIFGACFGAQQVTRVLGTPVTKAPAKEVGWAPIYRQTTTIPGLPAQLMVLHWHEEMFQLPTGAELLFSSDRVQNQGFVYHHRVVGLQCHLEPTATNVREMVVNDAAYLAGSILGQTATQVLETPVPTANQVALNRILDYLIE</sequence>
<dbReference type="PANTHER" id="PTHR42695">
    <property type="entry name" value="GLUTAMINE AMIDOTRANSFERASE YLR126C-RELATED"/>
    <property type="match status" value="1"/>
</dbReference>
<dbReference type="InterPro" id="IPR044992">
    <property type="entry name" value="ChyE-like"/>
</dbReference>
<keyword evidence="3" id="KW-1185">Reference proteome</keyword>
<dbReference type="AlphaFoldDB" id="A0A4Q0VJ34"/>